<evidence type="ECO:0000313" key="2">
    <source>
        <dbReference type="EMBL" id="GJT37163.1"/>
    </source>
</evidence>
<dbReference type="Proteomes" id="UP001151760">
    <property type="component" value="Unassembled WGS sequence"/>
</dbReference>
<gene>
    <name evidence="2" type="ORF">Tco_0937028</name>
</gene>
<organism evidence="2 3">
    <name type="scientific">Tanacetum coccineum</name>
    <dbReference type="NCBI Taxonomy" id="301880"/>
    <lineage>
        <taxon>Eukaryota</taxon>
        <taxon>Viridiplantae</taxon>
        <taxon>Streptophyta</taxon>
        <taxon>Embryophyta</taxon>
        <taxon>Tracheophyta</taxon>
        <taxon>Spermatophyta</taxon>
        <taxon>Magnoliopsida</taxon>
        <taxon>eudicotyledons</taxon>
        <taxon>Gunneridae</taxon>
        <taxon>Pentapetalae</taxon>
        <taxon>asterids</taxon>
        <taxon>campanulids</taxon>
        <taxon>Asterales</taxon>
        <taxon>Asteraceae</taxon>
        <taxon>Asteroideae</taxon>
        <taxon>Anthemideae</taxon>
        <taxon>Anthemidinae</taxon>
        <taxon>Tanacetum</taxon>
    </lineage>
</organism>
<reference evidence="2" key="2">
    <citation type="submission" date="2022-01" db="EMBL/GenBank/DDBJ databases">
        <authorList>
            <person name="Yamashiro T."/>
            <person name="Shiraishi A."/>
            <person name="Satake H."/>
            <person name="Nakayama K."/>
        </authorList>
    </citation>
    <scope>NUCLEOTIDE SEQUENCE</scope>
</reference>
<feature type="region of interest" description="Disordered" evidence="1">
    <location>
        <begin position="1"/>
        <end position="59"/>
    </location>
</feature>
<keyword evidence="3" id="KW-1185">Reference proteome</keyword>
<feature type="compositionally biased region" description="Polar residues" evidence="1">
    <location>
        <begin position="30"/>
        <end position="54"/>
    </location>
</feature>
<comment type="caution">
    <text evidence="2">The sequence shown here is derived from an EMBL/GenBank/DDBJ whole genome shotgun (WGS) entry which is preliminary data.</text>
</comment>
<reference evidence="2" key="1">
    <citation type="journal article" date="2022" name="Int. J. Mol. Sci.">
        <title>Draft Genome of Tanacetum Coccineum: Genomic Comparison of Closely Related Tanacetum-Family Plants.</title>
        <authorList>
            <person name="Yamashiro T."/>
            <person name="Shiraishi A."/>
            <person name="Nakayama K."/>
            <person name="Satake H."/>
        </authorList>
    </citation>
    <scope>NUCLEOTIDE SEQUENCE</scope>
</reference>
<evidence type="ECO:0000256" key="1">
    <source>
        <dbReference type="SAM" id="MobiDB-lite"/>
    </source>
</evidence>
<evidence type="ECO:0000313" key="3">
    <source>
        <dbReference type="Proteomes" id="UP001151760"/>
    </source>
</evidence>
<sequence>MTSGREMTPPKFLDPTPLPHPNVSELPPITASTFTDRTPKNTTLINRASTSNNPDPMISPTFVEANYEVLESLLREHRRQRGNEDLRTELEYFSEEYDKESVMEPRPTRIREAIPILQVASSRVLRQKERVVEIEDAPNKEESRVERNGKGGRSLGQRTEDNGSKGTNLPPLLAAHL</sequence>
<feature type="region of interest" description="Disordered" evidence="1">
    <location>
        <begin position="136"/>
        <end position="177"/>
    </location>
</feature>
<proteinExistence type="predicted"/>
<dbReference type="EMBL" id="BQNB010015201">
    <property type="protein sequence ID" value="GJT37163.1"/>
    <property type="molecule type" value="Genomic_DNA"/>
</dbReference>
<name>A0ABQ5DE11_9ASTR</name>
<feature type="compositionally biased region" description="Basic and acidic residues" evidence="1">
    <location>
        <begin position="136"/>
        <end position="149"/>
    </location>
</feature>
<protein>
    <submittedName>
        <fullName evidence="2">Uncharacterized protein</fullName>
    </submittedName>
</protein>
<accession>A0ABQ5DE11</accession>